<evidence type="ECO:0000256" key="9">
    <source>
        <dbReference type="ARBA" id="ARBA00055577"/>
    </source>
</evidence>
<dbReference type="OrthoDB" id="9941774at2759"/>
<organism evidence="14">
    <name type="scientific">Castor canadensis</name>
    <name type="common">American beaver</name>
    <dbReference type="NCBI Taxonomy" id="51338"/>
    <lineage>
        <taxon>Eukaryota</taxon>
        <taxon>Metazoa</taxon>
        <taxon>Chordata</taxon>
        <taxon>Craniata</taxon>
        <taxon>Vertebrata</taxon>
        <taxon>Euteleostomi</taxon>
        <taxon>Mammalia</taxon>
        <taxon>Eutheria</taxon>
        <taxon>Euarchontoglires</taxon>
        <taxon>Glires</taxon>
        <taxon>Rodentia</taxon>
        <taxon>Castorimorpha</taxon>
        <taxon>Castoridae</taxon>
        <taxon>Castor</taxon>
    </lineage>
</organism>
<evidence type="ECO:0000256" key="1">
    <source>
        <dbReference type="ARBA" id="ARBA00004294"/>
    </source>
</evidence>
<dbReference type="GO" id="GO:0005741">
    <property type="term" value="C:mitochondrial outer membrane"/>
    <property type="evidence" value="ECO:0007669"/>
    <property type="project" value="UniProtKB-SubCell"/>
</dbReference>
<dbReference type="KEGG" id="ccan:109678183"/>
<evidence type="ECO:0000256" key="10">
    <source>
        <dbReference type="ARBA" id="ARBA00057135"/>
    </source>
</evidence>
<dbReference type="InterPro" id="IPR010479">
    <property type="entry name" value="BID"/>
</dbReference>
<sequence>MGVVRSAASYFLASLSLQGEACFSSCQPFPEPSGMTGSQVLIPLLKSRANAGQGHCGGHAVEAGAGLDPKRNPFPVSEVGKSVEQGHCLNLHLCCPLPERSDSESQEEVIQNIARHLALVGDEMDRSIHPSLVNNLAAQFMNRSLLEEDRRNCLATALKEVAQTFPRDMENEKAMLIMTMLLARKVADHTPSLLRDVFHSTVNFINENLFAYVRNLVRNEMD</sequence>
<gene>
    <name evidence="14" type="primary">Bid</name>
</gene>
<dbReference type="GO" id="GO:0005829">
    <property type="term" value="C:cytosol"/>
    <property type="evidence" value="ECO:0007669"/>
    <property type="project" value="TreeGrafter"/>
</dbReference>
<comment type="subcellular location">
    <subcellularLocation>
        <location evidence="2">Cytoplasm</location>
    </subcellularLocation>
    <subcellularLocation>
        <location evidence="1">Mitochondrion outer membrane</location>
    </subcellularLocation>
</comment>
<keyword evidence="6" id="KW-1000">Mitochondrion outer membrane</keyword>
<keyword evidence="5" id="KW-0053">Apoptosis</keyword>
<dbReference type="GO" id="GO:2001244">
    <property type="term" value="P:positive regulation of intrinsic apoptotic signaling pathway"/>
    <property type="evidence" value="ECO:0007669"/>
    <property type="project" value="TreeGrafter"/>
</dbReference>
<evidence type="ECO:0000256" key="12">
    <source>
        <dbReference type="ARBA" id="ARBA00065681"/>
    </source>
</evidence>
<protein>
    <recommendedName>
        <fullName evidence="3">BH3-interacting domain death agonist</fullName>
    </recommendedName>
    <alternativeName>
        <fullName evidence="13">p22 BID</fullName>
    </alternativeName>
</protein>
<dbReference type="InterPro" id="IPR020728">
    <property type="entry name" value="Bcl2_BH3_motif_CS"/>
</dbReference>
<keyword evidence="4" id="KW-0963">Cytoplasm</keyword>
<comment type="function">
    <text evidence="10">Induces caspases and apoptosis. Counters the protective effect of BCL2.</text>
</comment>
<dbReference type="Pfam" id="PF06393">
    <property type="entry name" value="BID"/>
    <property type="match status" value="1"/>
</dbReference>
<evidence type="ECO:0000256" key="11">
    <source>
        <dbReference type="ARBA" id="ARBA00063031"/>
    </source>
</evidence>
<comment type="subunit">
    <text evidence="12">Interacts with ITCH. Interacts with MTCH2.</text>
</comment>
<name>A0A8B7TPE0_CASCN</name>
<dbReference type="PANTHER" id="PTHR35447">
    <property type="entry name" value="BH3-INTERACTING DOMAIN DEATH AGONIST"/>
    <property type="match status" value="1"/>
</dbReference>
<dbReference type="GO" id="GO:0033554">
    <property type="term" value="P:cellular response to stress"/>
    <property type="evidence" value="ECO:0007669"/>
    <property type="project" value="UniProtKB-ARBA"/>
</dbReference>
<proteinExistence type="predicted"/>
<dbReference type="PROSITE" id="PS01259">
    <property type="entry name" value="BH3"/>
    <property type="match status" value="1"/>
</dbReference>
<dbReference type="GO" id="GO:0090200">
    <property type="term" value="P:positive regulation of release of cytochrome c from mitochondria"/>
    <property type="evidence" value="ECO:0007669"/>
    <property type="project" value="UniProtKB-ARBA"/>
</dbReference>
<comment type="subunit">
    <text evidence="11">Forms heterodimers either with the pro-apoptotic protein BAX or the anti-apoptotic protein BCL2. Interacts with PLEKHN1.</text>
</comment>
<evidence type="ECO:0000256" key="5">
    <source>
        <dbReference type="ARBA" id="ARBA00022703"/>
    </source>
</evidence>
<evidence type="ECO:0000256" key="13">
    <source>
        <dbReference type="ARBA" id="ARBA00081055"/>
    </source>
</evidence>
<evidence type="ECO:0000256" key="7">
    <source>
        <dbReference type="ARBA" id="ARBA00023128"/>
    </source>
</evidence>
<dbReference type="FunFam" id="1.10.437.10:FF:000010">
    <property type="entry name" value="BH3-interacting domain death agonist"/>
    <property type="match status" value="1"/>
</dbReference>
<dbReference type="GO" id="GO:0035556">
    <property type="term" value="P:intracellular signal transduction"/>
    <property type="evidence" value="ECO:0007669"/>
    <property type="project" value="UniProtKB-ARBA"/>
</dbReference>
<keyword evidence="8" id="KW-0472">Membrane</keyword>
<evidence type="ECO:0000256" key="4">
    <source>
        <dbReference type="ARBA" id="ARBA00022490"/>
    </source>
</evidence>
<comment type="function">
    <text evidence="9">Induces caspase activation and apoptosis. Allows the release of cytochrome c.</text>
</comment>
<dbReference type="GO" id="GO:2001238">
    <property type="term" value="P:positive regulation of extrinsic apoptotic signaling pathway"/>
    <property type="evidence" value="ECO:0007669"/>
    <property type="project" value="TreeGrafter"/>
</dbReference>
<keyword evidence="7" id="KW-0496">Mitochondrion</keyword>
<dbReference type="GO" id="GO:0001836">
    <property type="term" value="P:release of cytochrome c from mitochondria"/>
    <property type="evidence" value="ECO:0007669"/>
    <property type="project" value="UniProtKB-ARBA"/>
</dbReference>
<dbReference type="CTD" id="637"/>
<dbReference type="InterPro" id="IPR036834">
    <property type="entry name" value="Bcl-2-like_sf"/>
</dbReference>
<accession>A0A8B7TPE0</accession>
<dbReference type="PANTHER" id="PTHR35447:SF1">
    <property type="entry name" value="BH3-INTERACTING DOMAIN DEATH AGONIST"/>
    <property type="match status" value="1"/>
</dbReference>
<dbReference type="AlphaFoldDB" id="A0A8B7TPE0"/>
<evidence type="ECO:0000256" key="6">
    <source>
        <dbReference type="ARBA" id="ARBA00022787"/>
    </source>
</evidence>
<evidence type="ECO:0000313" key="14">
    <source>
        <dbReference type="RefSeq" id="XP_020009423.1"/>
    </source>
</evidence>
<evidence type="ECO:0000256" key="8">
    <source>
        <dbReference type="ARBA" id="ARBA00023136"/>
    </source>
</evidence>
<dbReference type="Gene3D" id="1.10.437.10">
    <property type="entry name" value="Blc2-like"/>
    <property type="match status" value="1"/>
</dbReference>
<dbReference type="RefSeq" id="XP_020009423.1">
    <property type="nucleotide sequence ID" value="XM_020153834.1"/>
</dbReference>
<evidence type="ECO:0000256" key="2">
    <source>
        <dbReference type="ARBA" id="ARBA00004496"/>
    </source>
</evidence>
<dbReference type="GO" id="GO:1902110">
    <property type="term" value="P:positive regulation of mitochondrial membrane permeability involved in apoptotic process"/>
    <property type="evidence" value="ECO:0007669"/>
    <property type="project" value="UniProtKB-ARBA"/>
</dbReference>
<evidence type="ECO:0000256" key="3">
    <source>
        <dbReference type="ARBA" id="ARBA00015802"/>
    </source>
</evidence>
<reference evidence="14" key="1">
    <citation type="submission" date="2025-08" db="UniProtKB">
        <authorList>
            <consortium name="RefSeq"/>
        </authorList>
    </citation>
    <scope>IDENTIFICATION</scope>
    <source>
        <tissue evidence="14">Leukocyte</tissue>
    </source>
</reference>
<dbReference type="SUPFAM" id="SSF56854">
    <property type="entry name" value="Bcl-2 inhibitors of programmed cell death"/>
    <property type="match status" value="1"/>
</dbReference>